<organism evidence="2">
    <name type="scientific">marine sediment metagenome</name>
    <dbReference type="NCBI Taxonomy" id="412755"/>
    <lineage>
        <taxon>unclassified sequences</taxon>
        <taxon>metagenomes</taxon>
        <taxon>ecological metagenomes</taxon>
    </lineage>
</organism>
<dbReference type="CDD" id="cd18809">
    <property type="entry name" value="SF1_C_RecD"/>
    <property type="match status" value="1"/>
</dbReference>
<protein>
    <recommendedName>
        <fullName evidence="1">DNA helicase Pif1-like DEAD-box helicase domain-containing protein</fullName>
    </recommendedName>
</protein>
<gene>
    <name evidence="2" type="ORF">LCGC14_0487640</name>
</gene>
<dbReference type="InterPro" id="IPR027417">
    <property type="entry name" value="P-loop_NTPase"/>
</dbReference>
<dbReference type="PANTHER" id="PTHR47642:SF7">
    <property type="entry name" value="ATP-DEPENDENT DNA HELICASE PIF1"/>
    <property type="match status" value="1"/>
</dbReference>
<evidence type="ECO:0000313" key="2">
    <source>
        <dbReference type="EMBL" id="KKN64844.1"/>
    </source>
</evidence>
<name>A0A0F9SCV3_9ZZZZ</name>
<dbReference type="InterPro" id="IPR010285">
    <property type="entry name" value="DNA_helicase_pif1-like_DEAD"/>
</dbReference>
<dbReference type="GO" id="GO:0006281">
    <property type="term" value="P:DNA repair"/>
    <property type="evidence" value="ECO:0007669"/>
    <property type="project" value="InterPro"/>
</dbReference>
<reference evidence="2" key="1">
    <citation type="journal article" date="2015" name="Nature">
        <title>Complex archaea that bridge the gap between prokaryotes and eukaryotes.</title>
        <authorList>
            <person name="Spang A."/>
            <person name="Saw J.H."/>
            <person name="Jorgensen S.L."/>
            <person name="Zaremba-Niedzwiedzka K."/>
            <person name="Martijn J."/>
            <person name="Lind A.E."/>
            <person name="van Eijk R."/>
            <person name="Schleper C."/>
            <person name="Guy L."/>
            <person name="Ettema T.J."/>
        </authorList>
    </citation>
    <scope>NUCLEOTIDE SEQUENCE</scope>
</reference>
<dbReference type="SUPFAM" id="SSF52540">
    <property type="entry name" value="P-loop containing nucleoside triphosphate hydrolases"/>
    <property type="match status" value="2"/>
</dbReference>
<dbReference type="AlphaFoldDB" id="A0A0F9SCV3"/>
<dbReference type="EMBL" id="LAZR01000542">
    <property type="protein sequence ID" value="KKN64844.1"/>
    <property type="molecule type" value="Genomic_DNA"/>
</dbReference>
<dbReference type="Pfam" id="PF05970">
    <property type="entry name" value="PIF1"/>
    <property type="match status" value="1"/>
</dbReference>
<sequence>MAEELSTEQKRCFDAAMSGQNLFVSGPGGVGKSFVIKHIIEEFHARQHKFRVAASTGVAALNVGGSTIHALLGTRIAGTIKEAKEYHGTNAMQKAQNRLNFVQTLIVDEVSMLSGDYITMMDWWLQQVRSNYEPFGGLQLILCGDFLQLPPVEKDNKAEYRFAIDSPSWEKAKMETIDLQRSFRQEDQTFVNALNRVRFGEYTKEIRKVFRPCVGRVLVEPTHLVATNKEADQINFDKLREHPGELFQAKPRFQFFTKYPKGVAEKMVRNSLTDSPLGLKIGVPVLLLKNHKEGMYVNGSRGLVKSISVNDQNEISSILVTLDTGKAVIVNKEDWEQVDGDQRIQAIMTHFPVRLGWALTIHKSQGLTLDNVEIDLSNGFACGQAYVALSRMRSLEGLSLTIPIDPSIVKAEPRLVEFYDKARVNSL</sequence>
<evidence type="ECO:0000259" key="1">
    <source>
        <dbReference type="Pfam" id="PF05970"/>
    </source>
</evidence>
<accession>A0A0F9SCV3</accession>
<proteinExistence type="predicted"/>
<dbReference type="GO" id="GO:0000723">
    <property type="term" value="P:telomere maintenance"/>
    <property type="evidence" value="ECO:0007669"/>
    <property type="project" value="InterPro"/>
</dbReference>
<comment type="caution">
    <text evidence="2">The sequence shown here is derived from an EMBL/GenBank/DDBJ whole genome shotgun (WGS) entry which is preliminary data.</text>
</comment>
<dbReference type="PANTHER" id="PTHR47642">
    <property type="entry name" value="ATP-DEPENDENT DNA HELICASE"/>
    <property type="match status" value="1"/>
</dbReference>
<dbReference type="Gene3D" id="3.40.50.300">
    <property type="entry name" value="P-loop containing nucleotide triphosphate hydrolases"/>
    <property type="match status" value="2"/>
</dbReference>
<dbReference type="InterPro" id="IPR051055">
    <property type="entry name" value="PIF1_helicase"/>
</dbReference>
<dbReference type="GO" id="GO:0003678">
    <property type="term" value="F:DNA helicase activity"/>
    <property type="evidence" value="ECO:0007669"/>
    <property type="project" value="InterPro"/>
</dbReference>
<feature type="domain" description="DNA helicase Pif1-like DEAD-box helicase" evidence="1">
    <location>
        <begin position="5"/>
        <end position="203"/>
    </location>
</feature>